<evidence type="ECO:0000313" key="1">
    <source>
        <dbReference type="EMBL" id="CAD8212195.1"/>
    </source>
</evidence>
<name>A0A8S1YDR7_PAROT</name>
<comment type="caution">
    <text evidence="1">The sequence shown here is derived from an EMBL/GenBank/DDBJ whole genome shotgun (WGS) entry which is preliminary data.</text>
</comment>
<dbReference type="AlphaFoldDB" id="A0A8S1YDR7"/>
<evidence type="ECO:0000313" key="2">
    <source>
        <dbReference type="Proteomes" id="UP000683925"/>
    </source>
</evidence>
<protein>
    <submittedName>
        <fullName evidence="1">Uncharacterized protein</fullName>
    </submittedName>
</protein>
<gene>
    <name evidence="1" type="ORF">POCTA_138.1.T1570028</name>
</gene>
<keyword evidence="2" id="KW-1185">Reference proteome</keyword>
<sequence length="77" mass="9452">MSYHNLISLFFNQNHYIYHLIKHVKGIIIIAQINRYSKNIVISKVQRLYEWQQSQQISLSLKNQQTTKIRYMRQIMR</sequence>
<proteinExistence type="predicted"/>
<accession>A0A8S1YDR7</accession>
<dbReference type="EMBL" id="CAJJDP010000159">
    <property type="protein sequence ID" value="CAD8212195.1"/>
    <property type="molecule type" value="Genomic_DNA"/>
</dbReference>
<reference evidence="1" key="1">
    <citation type="submission" date="2021-01" db="EMBL/GenBank/DDBJ databases">
        <authorList>
            <consortium name="Genoscope - CEA"/>
            <person name="William W."/>
        </authorList>
    </citation>
    <scope>NUCLEOTIDE SEQUENCE</scope>
</reference>
<dbReference type="Proteomes" id="UP000683925">
    <property type="component" value="Unassembled WGS sequence"/>
</dbReference>
<organism evidence="1 2">
    <name type="scientific">Paramecium octaurelia</name>
    <dbReference type="NCBI Taxonomy" id="43137"/>
    <lineage>
        <taxon>Eukaryota</taxon>
        <taxon>Sar</taxon>
        <taxon>Alveolata</taxon>
        <taxon>Ciliophora</taxon>
        <taxon>Intramacronucleata</taxon>
        <taxon>Oligohymenophorea</taxon>
        <taxon>Peniculida</taxon>
        <taxon>Parameciidae</taxon>
        <taxon>Paramecium</taxon>
    </lineage>
</organism>